<feature type="domain" description="Allantoicase" evidence="3">
    <location>
        <begin position="28"/>
        <end position="172"/>
    </location>
</feature>
<dbReference type="EMBL" id="CAJNOR010000286">
    <property type="protein sequence ID" value="CAF0867770.1"/>
    <property type="molecule type" value="Genomic_DNA"/>
</dbReference>
<evidence type="ECO:0000313" key="5">
    <source>
        <dbReference type="EMBL" id="CAF1315794.1"/>
    </source>
</evidence>
<dbReference type="Pfam" id="PF03561">
    <property type="entry name" value="Allantoicase"/>
    <property type="match status" value="2"/>
</dbReference>
<comment type="similarity">
    <text evidence="1">Belongs to the allantoicase family.</text>
</comment>
<dbReference type="PIRSF" id="PIRSF016516">
    <property type="entry name" value="Allantoicase"/>
    <property type="match status" value="1"/>
</dbReference>
<dbReference type="GO" id="GO:0004037">
    <property type="term" value="F:allantoicase activity"/>
    <property type="evidence" value="ECO:0007669"/>
    <property type="project" value="InterPro"/>
</dbReference>
<dbReference type="Gene3D" id="2.60.120.260">
    <property type="entry name" value="Galactose-binding domain-like"/>
    <property type="match status" value="2"/>
</dbReference>
<dbReference type="Proteomes" id="UP000663828">
    <property type="component" value="Unassembled WGS sequence"/>
</dbReference>
<evidence type="ECO:0000256" key="2">
    <source>
        <dbReference type="ARBA" id="ARBA00031078"/>
    </source>
</evidence>
<dbReference type="InterPro" id="IPR005164">
    <property type="entry name" value="Allantoicase"/>
</dbReference>
<dbReference type="GO" id="GO:0000256">
    <property type="term" value="P:allantoin catabolic process"/>
    <property type="evidence" value="ECO:0007669"/>
    <property type="project" value="InterPro"/>
</dbReference>
<dbReference type="EMBL" id="CAJNOJ010000230">
    <property type="protein sequence ID" value="CAF1315794.1"/>
    <property type="molecule type" value="Genomic_DNA"/>
</dbReference>
<comment type="caution">
    <text evidence="4">The sequence shown here is derived from an EMBL/GenBank/DDBJ whole genome shotgun (WGS) entry which is preliminary data.</text>
</comment>
<evidence type="ECO:0000259" key="3">
    <source>
        <dbReference type="Pfam" id="PF03561"/>
    </source>
</evidence>
<accession>A0A813XAJ3</accession>
<keyword evidence="6" id="KW-1185">Reference proteome</keyword>
<organism evidence="4 6">
    <name type="scientific">Adineta ricciae</name>
    <name type="common">Rotifer</name>
    <dbReference type="NCBI Taxonomy" id="249248"/>
    <lineage>
        <taxon>Eukaryota</taxon>
        <taxon>Metazoa</taxon>
        <taxon>Spiralia</taxon>
        <taxon>Gnathifera</taxon>
        <taxon>Rotifera</taxon>
        <taxon>Eurotatoria</taxon>
        <taxon>Bdelloidea</taxon>
        <taxon>Adinetida</taxon>
        <taxon>Adinetidae</taxon>
        <taxon>Adineta</taxon>
    </lineage>
</organism>
<dbReference type="PANTHER" id="PTHR12045:SF3">
    <property type="entry name" value="INACTIVE ALLANTOICASE-RELATED"/>
    <property type="match status" value="1"/>
</dbReference>
<dbReference type="OrthoDB" id="10266039at2759"/>
<dbReference type="AlphaFoldDB" id="A0A813XAJ3"/>
<sequence length="335" mass="37396">MSTTTAITPVFDQTVAATYVNLADERVGTQIVSVSDEFFAAAVRMLDPKPAVFHPGRFDDHGQYMEGWESRRKRVAGYDWCIVQLGLPGKIVGVDIDTSHFTGNYPVAASLDACYVKNGEKPDHWEEILPAVTLGPSAHHYHGIQVKGNWTHVRLNIYPDGGIARLRVYGIVQIPDDRLKQEIDLLAIENGGRAIAASDEHYGNPWALLRPGRGINMGDGWETRRRRTPGNEWCILALGKRGRVSRIIVDTAHYKGNYPDRCIIQAANVTIDHSKSVVTQSMFWQTLLPEQKLSMDAIHTYEKNQLNDLGLITHIRVNIIPDGGLSRVRLIGRAE</sequence>
<dbReference type="Proteomes" id="UP000663852">
    <property type="component" value="Unassembled WGS sequence"/>
</dbReference>
<name>A0A813XAJ3_ADIRI</name>
<evidence type="ECO:0000313" key="6">
    <source>
        <dbReference type="Proteomes" id="UP000663828"/>
    </source>
</evidence>
<feature type="domain" description="Allantoicase" evidence="3">
    <location>
        <begin position="191"/>
        <end position="334"/>
    </location>
</feature>
<dbReference type="InterPro" id="IPR015908">
    <property type="entry name" value="Allantoicase_dom"/>
</dbReference>
<proteinExistence type="inferred from homology"/>
<dbReference type="SUPFAM" id="SSF49785">
    <property type="entry name" value="Galactose-binding domain-like"/>
    <property type="match status" value="2"/>
</dbReference>
<dbReference type="HAMAP" id="MF_00813">
    <property type="entry name" value="Allantoicase"/>
    <property type="match status" value="1"/>
</dbReference>
<dbReference type="InterPro" id="IPR008979">
    <property type="entry name" value="Galactose-bd-like_sf"/>
</dbReference>
<protein>
    <recommendedName>
        <fullName evidence="2">Allantoate amidinohydrolase</fullName>
    </recommendedName>
</protein>
<reference evidence="4" key="1">
    <citation type="submission" date="2021-02" db="EMBL/GenBank/DDBJ databases">
        <authorList>
            <person name="Nowell W R."/>
        </authorList>
    </citation>
    <scope>NUCLEOTIDE SEQUENCE</scope>
</reference>
<dbReference type="NCBIfam" id="TIGR02961">
    <property type="entry name" value="allantoicase"/>
    <property type="match status" value="1"/>
</dbReference>
<evidence type="ECO:0000256" key="1">
    <source>
        <dbReference type="ARBA" id="ARBA00009242"/>
    </source>
</evidence>
<dbReference type="PANTHER" id="PTHR12045">
    <property type="entry name" value="ALLANTOICASE"/>
    <property type="match status" value="1"/>
</dbReference>
<gene>
    <name evidence="5" type="ORF">EDS130_LOCUS31395</name>
    <name evidence="4" type="ORF">XAT740_LOCUS6329</name>
</gene>
<evidence type="ECO:0000313" key="4">
    <source>
        <dbReference type="EMBL" id="CAF0867770.1"/>
    </source>
</evidence>